<evidence type="ECO:0000313" key="9">
    <source>
        <dbReference type="Proteomes" id="UP000466388"/>
    </source>
</evidence>
<dbReference type="InterPro" id="IPR036162">
    <property type="entry name" value="Resolvase-like_N_sf"/>
</dbReference>
<comment type="similarity">
    <text evidence="1">Belongs to the site-specific recombinase resolvase family.</text>
</comment>
<feature type="domain" description="Resolvase/invertase-type recombinase catalytic" evidence="7">
    <location>
        <begin position="2"/>
        <end position="144"/>
    </location>
</feature>
<keyword evidence="4" id="KW-0233">DNA recombination</keyword>
<dbReference type="PROSITE" id="PS00397">
    <property type="entry name" value="RECOMBINASES_1"/>
    <property type="match status" value="1"/>
</dbReference>
<dbReference type="Gene3D" id="3.40.50.1390">
    <property type="entry name" value="Resolvase, N-terminal catalytic domain"/>
    <property type="match status" value="1"/>
</dbReference>
<dbReference type="EMBL" id="WNJO01000011">
    <property type="protein sequence ID" value="MTV82808.1"/>
    <property type="molecule type" value="Genomic_DNA"/>
</dbReference>
<dbReference type="CDD" id="cd03768">
    <property type="entry name" value="SR_ResInv"/>
    <property type="match status" value="1"/>
</dbReference>
<protein>
    <submittedName>
        <fullName evidence="8">Helix-turn-helix domain-containing protein</fullName>
    </submittedName>
</protein>
<evidence type="ECO:0000256" key="2">
    <source>
        <dbReference type="ARBA" id="ARBA00022908"/>
    </source>
</evidence>
<keyword evidence="2" id="KW-0229">DNA integration</keyword>
<feature type="active site" description="O-(5'-phospho-DNA)-serine intermediate" evidence="5 6">
    <location>
        <position position="10"/>
    </location>
</feature>
<dbReference type="AlphaFoldDB" id="A0A7X2XW73"/>
<evidence type="ECO:0000256" key="3">
    <source>
        <dbReference type="ARBA" id="ARBA00023125"/>
    </source>
</evidence>
<dbReference type="InterPro" id="IPR006118">
    <property type="entry name" value="Recombinase_CS"/>
</dbReference>
<dbReference type="Gene3D" id="1.10.10.60">
    <property type="entry name" value="Homeodomain-like"/>
    <property type="match status" value="1"/>
</dbReference>
<evidence type="ECO:0000256" key="5">
    <source>
        <dbReference type="PIRSR" id="PIRSR606118-50"/>
    </source>
</evidence>
<evidence type="ECO:0000256" key="6">
    <source>
        <dbReference type="PROSITE-ProRule" id="PRU10137"/>
    </source>
</evidence>
<evidence type="ECO:0000313" key="8">
    <source>
        <dbReference type="EMBL" id="MTV82808.1"/>
    </source>
</evidence>
<sequence>MARIGYARVSTMDQNLARQIQDLENPQKGNVDKIFTDKESGKNMNRAGWNELSAYIRDGDTLVIKSLDRLSRNYDDIQQTWSTLLNKGVGVEVLNQPVVNVASNRANSLTSKLFISLWGFIAENERNKIRERQSQGIVIAKKNGVYKGRKPAYSAESTDVGKRMIYEKILEMREPVLRHEVSINSIASRFGVSRNTVHRILNPGKIHFQKRDQ</sequence>
<dbReference type="GO" id="GO:0000150">
    <property type="term" value="F:DNA strand exchange activity"/>
    <property type="evidence" value="ECO:0007669"/>
    <property type="project" value="InterPro"/>
</dbReference>
<name>A0A7X2XW73_9LACO</name>
<dbReference type="PANTHER" id="PTHR30461">
    <property type="entry name" value="DNA-INVERTASE FROM LAMBDOID PROPHAGE"/>
    <property type="match status" value="1"/>
</dbReference>
<organism evidence="8 9">
    <name type="scientific">Secundilactobacillus folii</name>
    <dbReference type="NCBI Taxonomy" id="2678357"/>
    <lineage>
        <taxon>Bacteria</taxon>
        <taxon>Bacillati</taxon>
        <taxon>Bacillota</taxon>
        <taxon>Bacilli</taxon>
        <taxon>Lactobacillales</taxon>
        <taxon>Lactobacillaceae</taxon>
        <taxon>Secundilactobacillus</taxon>
    </lineage>
</organism>
<accession>A0A7X2XW73</accession>
<proteinExistence type="inferred from homology"/>
<evidence type="ECO:0000256" key="1">
    <source>
        <dbReference type="ARBA" id="ARBA00009913"/>
    </source>
</evidence>
<dbReference type="PROSITE" id="PS00398">
    <property type="entry name" value="RECOMBINASES_2"/>
    <property type="match status" value="1"/>
</dbReference>
<evidence type="ECO:0000256" key="4">
    <source>
        <dbReference type="ARBA" id="ARBA00023172"/>
    </source>
</evidence>
<dbReference type="PROSITE" id="PS51736">
    <property type="entry name" value="RECOMBINASES_3"/>
    <property type="match status" value="1"/>
</dbReference>
<dbReference type="RefSeq" id="WP_155432076.1">
    <property type="nucleotide sequence ID" value="NZ_WNJO01000011.1"/>
</dbReference>
<dbReference type="GO" id="GO:0015074">
    <property type="term" value="P:DNA integration"/>
    <property type="evidence" value="ECO:0007669"/>
    <property type="project" value="UniProtKB-KW"/>
</dbReference>
<dbReference type="GO" id="GO:0003677">
    <property type="term" value="F:DNA binding"/>
    <property type="evidence" value="ECO:0007669"/>
    <property type="project" value="UniProtKB-KW"/>
</dbReference>
<gene>
    <name evidence="8" type="ORF">GM612_09140</name>
</gene>
<evidence type="ECO:0000259" key="7">
    <source>
        <dbReference type="PROSITE" id="PS51736"/>
    </source>
</evidence>
<dbReference type="SUPFAM" id="SSF53041">
    <property type="entry name" value="Resolvase-like"/>
    <property type="match status" value="1"/>
</dbReference>
<dbReference type="Proteomes" id="UP000466388">
    <property type="component" value="Unassembled WGS sequence"/>
</dbReference>
<reference evidence="8 9" key="1">
    <citation type="submission" date="2019-11" db="EMBL/GenBank/DDBJ databases">
        <title>Lactobacillus sp. nov. CRM56-3, isolated from fermented tea leaves.</title>
        <authorList>
            <person name="Phuengjayaem S."/>
            <person name="Tanasupawat S."/>
        </authorList>
    </citation>
    <scope>NUCLEOTIDE SEQUENCE [LARGE SCALE GENOMIC DNA]</scope>
    <source>
        <strain evidence="8 9">CRM56-3</strain>
    </source>
</reference>
<dbReference type="PANTHER" id="PTHR30461:SF26">
    <property type="entry name" value="RESOLVASE HOMOLOG YNEB"/>
    <property type="match status" value="1"/>
</dbReference>
<keyword evidence="9" id="KW-1185">Reference proteome</keyword>
<dbReference type="InterPro" id="IPR006119">
    <property type="entry name" value="Resolv_N"/>
</dbReference>
<keyword evidence="3" id="KW-0238">DNA-binding</keyword>
<comment type="caution">
    <text evidence="8">The sequence shown here is derived from an EMBL/GenBank/DDBJ whole genome shotgun (WGS) entry which is preliminary data.</text>
</comment>
<dbReference type="SMART" id="SM00857">
    <property type="entry name" value="Resolvase"/>
    <property type="match status" value="1"/>
</dbReference>
<dbReference type="Pfam" id="PF00239">
    <property type="entry name" value="Resolvase"/>
    <property type="match status" value="1"/>
</dbReference>
<dbReference type="InterPro" id="IPR050639">
    <property type="entry name" value="SSR_resolvase"/>
</dbReference>